<evidence type="ECO:0000313" key="2">
    <source>
        <dbReference type="EMBL" id="KAK5114137.1"/>
    </source>
</evidence>
<proteinExistence type="predicted"/>
<dbReference type="SUPFAM" id="SSF56112">
    <property type="entry name" value="Protein kinase-like (PK-like)"/>
    <property type="match status" value="1"/>
</dbReference>
<dbReference type="Gene3D" id="1.10.510.10">
    <property type="entry name" value="Transferase(Phosphotransferase) domain 1"/>
    <property type="match status" value="1"/>
</dbReference>
<evidence type="ECO:0000313" key="3">
    <source>
        <dbReference type="Proteomes" id="UP001310890"/>
    </source>
</evidence>
<protein>
    <submittedName>
        <fullName evidence="2">Uncharacterized protein</fullName>
    </submittedName>
</protein>
<reference evidence="2" key="1">
    <citation type="submission" date="2023-08" db="EMBL/GenBank/DDBJ databases">
        <title>Black Yeasts Isolated from many extreme environments.</title>
        <authorList>
            <person name="Coleine C."/>
            <person name="Stajich J.E."/>
            <person name="Selbmann L."/>
        </authorList>
    </citation>
    <scope>NUCLEOTIDE SEQUENCE</scope>
    <source>
        <strain evidence="2">CCFEE 5401</strain>
    </source>
</reference>
<comment type="caution">
    <text evidence="2">The sequence shown here is derived from an EMBL/GenBank/DDBJ whole genome shotgun (WGS) entry which is preliminary data.</text>
</comment>
<dbReference type="Proteomes" id="UP001310890">
    <property type="component" value="Unassembled WGS sequence"/>
</dbReference>
<evidence type="ECO:0000256" key="1">
    <source>
        <dbReference type="SAM" id="Phobius"/>
    </source>
</evidence>
<keyword evidence="1" id="KW-1133">Transmembrane helix</keyword>
<gene>
    <name evidence="2" type="ORF">LTR62_002707</name>
</gene>
<keyword evidence="1" id="KW-0812">Transmembrane</keyword>
<keyword evidence="1" id="KW-0472">Membrane</keyword>
<dbReference type="AlphaFoldDB" id="A0AAN7TKM3"/>
<organism evidence="2 3">
    <name type="scientific">Meristemomyces frigidus</name>
    <dbReference type="NCBI Taxonomy" id="1508187"/>
    <lineage>
        <taxon>Eukaryota</taxon>
        <taxon>Fungi</taxon>
        <taxon>Dikarya</taxon>
        <taxon>Ascomycota</taxon>
        <taxon>Pezizomycotina</taxon>
        <taxon>Dothideomycetes</taxon>
        <taxon>Dothideomycetidae</taxon>
        <taxon>Mycosphaerellales</taxon>
        <taxon>Teratosphaeriaceae</taxon>
        <taxon>Meristemomyces</taxon>
    </lineage>
</organism>
<dbReference type="InterPro" id="IPR011009">
    <property type="entry name" value="Kinase-like_dom_sf"/>
</dbReference>
<sequence>MISYTSETDGARDIHAVSLSDTEDVAKLETGQAVSAQVVNVLWRSPEAQTGARVGKESDIWLFGVTAVYGITKMVIFAYDDLK</sequence>
<accession>A0AAN7TKM3</accession>
<name>A0AAN7TKM3_9PEZI</name>
<feature type="transmembrane region" description="Helical" evidence="1">
    <location>
        <begin position="60"/>
        <end position="79"/>
    </location>
</feature>
<dbReference type="EMBL" id="JAVRRL010000019">
    <property type="protein sequence ID" value="KAK5114137.1"/>
    <property type="molecule type" value="Genomic_DNA"/>
</dbReference>